<evidence type="ECO:0000313" key="2">
    <source>
        <dbReference type="Proteomes" id="UP000184432"/>
    </source>
</evidence>
<name>A0A1M6JEI8_9FLAO</name>
<keyword evidence="2" id="KW-1185">Reference proteome</keyword>
<accession>A0A1M6JEI8</accession>
<dbReference type="RefSeq" id="WP_073319670.1">
    <property type="nucleotide sequence ID" value="NZ_FQYP01000009.1"/>
</dbReference>
<dbReference type="EMBL" id="FQYP01000009">
    <property type="protein sequence ID" value="SHJ45143.1"/>
    <property type="molecule type" value="Genomic_DNA"/>
</dbReference>
<organism evidence="1 2">
    <name type="scientific">Aquimarina spongiae</name>
    <dbReference type="NCBI Taxonomy" id="570521"/>
    <lineage>
        <taxon>Bacteria</taxon>
        <taxon>Pseudomonadati</taxon>
        <taxon>Bacteroidota</taxon>
        <taxon>Flavobacteriia</taxon>
        <taxon>Flavobacteriales</taxon>
        <taxon>Flavobacteriaceae</taxon>
        <taxon>Aquimarina</taxon>
    </lineage>
</organism>
<proteinExistence type="predicted"/>
<dbReference type="OrthoDB" id="9971003at2"/>
<dbReference type="Proteomes" id="UP000184432">
    <property type="component" value="Unassembled WGS sequence"/>
</dbReference>
<dbReference type="AlphaFoldDB" id="A0A1M6JEI8"/>
<protein>
    <submittedName>
        <fullName evidence="1">Uncharacterized protein</fullName>
    </submittedName>
</protein>
<evidence type="ECO:0000313" key="1">
    <source>
        <dbReference type="EMBL" id="SHJ45143.1"/>
    </source>
</evidence>
<reference evidence="2" key="1">
    <citation type="submission" date="2016-11" db="EMBL/GenBank/DDBJ databases">
        <authorList>
            <person name="Varghese N."/>
            <person name="Submissions S."/>
        </authorList>
    </citation>
    <scope>NUCLEOTIDE SEQUENCE [LARGE SCALE GENOMIC DNA]</scope>
    <source>
        <strain evidence="2">DSM 22623</strain>
    </source>
</reference>
<sequence>MEFIDILDTEGEVQTIALDQIAGIIDDGDLRIIHSKVPDFKIITNLPRTAIKSRIKYSRSKMYKRNLLGGIIED</sequence>
<gene>
    <name evidence="1" type="ORF">SAMN04488508_10926</name>
</gene>